<protein>
    <submittedName>
        <fullName evidence="3">Uncharacterized protein</fullName>
    </submittedName>
</protein>
<feature type="compositionally biased region" description="Polar residues" evidence="1">
    <location>
        <begin position="155"/>
        <end position="165"/>
    </location>
</feature>
<keyword evidence="4" id="KW-1185">Reference proteome</keyword>
<reference evidence="3 4" key="1">
    <citation type="journal article" date="2020" name="ISME J.">
        <title>Uncovering the hidden diversity of litter-decomposition mechanisms in mushroom-forming fungi.</title>
        <authorList>
            <person name="Floudas D."/>
            <person name="Bentzer J."/>
            <person name="Ahren D."/>
            <person name="Johansson T."/>
            <person name="Persson P."/>
            <person name="Tunlid A."/>
        </authorList>
    </citation>
    <scope>NUCLEOTIDE SEQUENCE [LARGE SCALE GENOMIC DNA]</scope>
    <source>
        <strain evidence="3 4">CBS 291.85</strain>
    </source>
</reference>
<dbReference type="OrthoDB" id="2657661at2759"/>
<feature type="region of interest" description="Disordered" evidence="1">
    <location>
        <begin position="101"/>
        <end position="171"/>
    </location>
</feature>
<dbReference type="Proteomes" id="UP000559256">
    <property type="component" value="Unassembled WGS sequence"/>
</dbReference>
<feature type="transmembrane region" description="Helical" evidence="2">
    <location>
        <begin position="727"/>
        <end position="749"/>
    </location>
</feature>
<name>A0A8H5LW14_9AGAR</name>
<feature type="compositionally biased region" description="Polar residues" evidence="1">
    <location>
        <begin position="878"/>
        <end position="892"/>
    </location>
</feature>
<dbReference type="AlphaFoldDB" id="A0A8H5LW14"/>
<feature type="transmembrane region" description="Helical" evidence="2">
    <location>
        <begin position="692"/>
        <end position="715"/>
    </location>
</feature>
<evidence type="ECO:0000256" key="2">
    <source>
        <dbReference type="SAM" id="Phobius"/>
    </source>
</evidence>
<dbReference type="EMBL" id="JAACJM010000007">
    <property type="protein sequence ID" value="KAF5371662.1"/>
    <property type="molecule type" value="Genomic_DNA"/>
</dbReference>
<keyword evidence="2" id="KW-0472">Membrane</keyword>
<gene>
    <name evidence="3" type="ORF">D9758_003540</name>
</gene>
<proteinExistence type="predicted"/>
<keyword evidence="2" id="KW-1133">Transmembrane helix</keyword>
<accession>A0A8H5LW14</accession>
<keyword evidence="2" id="KW-0812">Transmembrane</keyword>
<feature type="compositionally biased region" description="Low complexity" evidence="1">
    <location>
        <begin position="121"/>
        <end position="136"/>
    </location>
</feature>
<feature type="transmembrane region" description="Helical" evidence="2">
    <location>
        <begin position="636"/>
        <end position="653"/>
    </location>
</feature>
<evidence type="ECO:0000313" key="3">
    <source>
        <dbReference type="EMBL" id="KAF5371662.1"/>
    </source>
</evidence>
<feature type="transmembrane region" description="Helical" evidence="2">
    <location>
        <begin position="761"/>
        <end position="781"/>
    </location>
</feature>
<sequence>MTALQWLLKALRRLFYDKALRSSLRGIVLLWNFLKLQVKGARKSRRNGKVLKDGTVPGLEDDKLERAAQVAQKSPAEASVIVCASRVPDSVHLYSFSGPNASVSSQDIPTSSLNPEEGLPRPRTSSSSRISYPNISGHTRGSANASRVSIVGRGSRTSSPASGTRISVYDPSIHASPVPSIRAPTPPPPTVVIPNTQVPIPSHLSASHLSIDTPPANEDSLRIMLRRPTGALAGGEDGYDVALTTSPVQEGVTTAGNWPITEKRPMLKEIYKNFFAMAPEIYFRYHEDGTVPKEIYEYNIQPLTTCFQEPDPVGWKQCLHTEGARYFCYEEKKIYTDANILDERTRRHAMTLIQQFTYYCNEYQVQLSSSTSIVFDLFDQYVNGKTPENDYFKCRYYLVDHSNRSVFWLDEFEATEFETWQSVKGVTELSHLRHEMEAQYWYHCHLFPDCITLPTELVDELRDVLMHWIGETLTSTTSNVPYPVGELQNMLSLANDFRKTTNPALCVSAYSRLMHIAARYRFIHFHGQTVVRLDRDRSVYLPPDFVPSQSWLMLSLSPWMFSTPDIYYNALNKIWIDGMMHEATWERFINGLKEQWQELILFGTVLLNANVAFLAIQSVDESTSLPQRSPAQIGSYLSVVATLGSIILGLFLARKHRVKPKESAADAANFLAAWAMDESSDTNSTIGLETLAILYSVPYALLMWGVILFLVGFSAMCFESANVLVSSLIGCAWFVVTFFVTWCIFSLASWNQAGRKSFWEWVFGLVRHGMILLVLGVRMVLRRLSSGGCLSRGTSSREEEGDGQSHSQNHSETNERATVVQSPSDIHDHDQNRPYTPSHRRSPMEMETSAPDSESQDDSDSRGRTSMRTLRRWKVSLFGQQRSSGDTGRTVV</sequence>
<evidence type="ECO:0000313" key="4">
    <source>
        <dbReference type="Proteomes" id="UP000559256"/>
    </source>
</evidence>
<organism evidence="3 4">
    <name type="scientific">Tetrapyrgos nigripes</name>
    <dbReference type="NCBI Taxonomy" id="182062"/>
    <lineage>
        <taxon>Eukaryota</taxon>
        <taxon>Fungi</taxon>
        <taxon>Dikarya</taxon>
        <taxon>Basidiomycota</taxon>
        <taxon>Agaricomycotina</taxon>
        <taxon>Agaricomycetes</taxon>
        <taxon>Agaricomycetidae</taxon>
        <taxon>Agaricales</taxon>
        <taxon>Marasmiineae</taxon>
        <taxon>Marasmiaceae</taxon>
        <taxon>Tetrapyrgos</taxon>
    </lineage>
</organism>
<feature type="compositionally biased region" description="Polar residues" evidence="1">
    <location>
        <begin position="137"/>
        <end position="147"/>
    </location>
</feature>
<feature type="region of interest" description="Disordered" evidence="1">
    <location>
        <begin position="788"/>
        <end position="892"/>
    </location>
</feature>
<evidence type="ECO:0000256" key="1">
    <source>
        <dbReference type="SAM" id="MobiDB-lite"/>
    </source>
</evidence>
<feature type="compositionally biased region" description="Polar residues" evidence="1">
    <location>
        <begin position="101"/>
        <end position="114"/>
    </location>
</feature>
<comment type="caution">
    <text evidence="3">The sequence shown here is derived from an EMBL/GenBank/DDBJ whole genome shotgun (WGS) entry which is preliminary data.</text>
</comment>